<sequence>MTESCCSATSPTATMSLISVFICTLLLCARGSRGQVTVTQSPAVKTVSPGDTMSISCKTSPAVYLWGDYDDDAEAMSWYQQKPGEAPKLLIYGANTRESGIPARFSGSGSGSDFTLTISGVQTEDVGDYYCQSVHEISSNSVYTQC</sequence>
<evidence type="ECO:0000256" key="1">
    <source>
        <dbReference type="SAM" id="SignalP"/>
    </source>
</evidence>
<dbReference type="Proteomes" id="UP001274896">
    <property type="component" value="Unassembled WGS sequence"/>
</dbReference>
<dbReference type="InterPro" id="IPR003599">
    <property type="entry name" value="Ig_sub"/>
</dbReference>
<dbReference type="EMBL" id="JAUCMX010000013">
    <property type="protein sequence ID" value="KAK3526458.1"/>
    <property type="molecule type" value="Genomic_DNA"/>
</dbReference>
<dbReference type="InterPro" id="IPR013106">
    <property type="entry name" value="Ig_V-set"/>
</dbReference>
<feature type="signal peptide" evidence="1">
    <location>
        <begin position="1"/>
        <end position="34"/>
    </location>
</feature>
<dbReference type="InterPro" id="IPR007110">
    <property type="entry name" value="Ig-like_dom"/>
</dbReference>
<dbReference type="PROSITE" id="PS50835">
    <property type="entry name" value="IG_LIKE"/>
    <property type="match status" value="1"/>
</dbReference>
<organism evidence="3 4">
    <name type="scientific">Hemibagrus guttatus</name>
    <dbReference type="NCBI Taxonomy" id="175788"/>
    <lineage>
        <taxon>Eukaryota</taxon>
        <taxon>Metazoa</taxon>
        <taxon>Chordata</taxon>
        <taxon>Craniata</taxon>
        <taxon>Vertebrata</taxon>
        <taxon>Euteleostomi</taxon>
        <taxon>Actinopterygii</taxon>
        <taxon>Neopterygii</taxon>
        <taxon>Teleostei</taxon>
        <taxon>Ostariophysi</taxon>
        <taxon>Siluriformes</taxon>
        <taxon>Bagridae</taxon>
        <taxon>Hemibagrus</taxon>
    </lineage>
</organism>
<evidence type="ECO:0000313" key="4">
    <source>
        <dbReference type="Proteomes" id="UP001274896"/>
    </source>
</evidence>
<evidence type="ECO:0000313" key="3">
    <source>
        <dbReference type="EMBL" id="KAK3526458.1"/>
    </source>
</evidence>
<comment type="caution">
    <text evidence="3">The sequence shown here is derived from an EMBL/GenBank/DDBJ whole genome shotgun (WGS) entry which is preliminary data.</text>
</comment>
<dbReference type="SMART" id="SM00406">
    <property type="entry name" value="IGv"/>
    <property type="match status" value="1"/>
</dbReference>
<keyword evidence="4" id="KW-1185">Reference proteome</keyword>
<dbReference type="InterPro" id="IPR036179">
    <property type="entry name" value="Ig-like_dom_sf"/>
</dbReference>
<protein>
    <recommendedName>
        <fullName evidence="2">Ig-like domain-containing protein</fullName>
    </recommendedName>
</protein>
<dbReference type="Pfam" id="PF07686">
    <property type="entry name" value="V-set"/>
    <property type="match status" value="1"/>
</dbReference>
<evidence type="ECO:0000259" key="2">
    <source>
        <dbReference type="PROSITE" id="PS50835"/>
    </source>
</evidence>
<dbReference type="FunFam" id="2.60.40.10:FF:001495">
    <property type="entry name" value="Si:dkey-234i14.13"/>
    <property type="match status" value="1"/>
</dbReference>
<dbReference type="SUPFAM" id="SSF48726">
    <property type="entry name" value="Immunoglobulin"/>
    <property type="match status" value="1"/>
</dbReference>
<dbReference type="SMART" id="SM00409">
    <property type="entry name" value="IG"/>
    <property type="match status" value="1"/>
</dbReference>
<proteinExistence type="predicted"/>
<dbReference type="Gene3D" id="2.60.40.10">
    <property type="entry name" value="Immunoglobulins"/>
    <property type="match status" value="1"/>
</dbReference>
<name>A0AAE0QPR8_9TELE</name>
<feature type="chain" id="PRO_5042282841" description="Ig-like domain-containing protein" evidence="1">
    <location>
        <begin position="35"/>
        <end position="146"/>
    </location>
</feature>
<gene>
    <name evidence="3" type="ORF">QTP70_027732</name>
</gene>
<reference evidence="3" key="1">
    <citation type="submission" date="2023-06" db="EMBL/GenBank/DDBJ databases">
        <title>Male Hemibagrus guttatus genome.</title>
        <authorList>
            <person name="Bian C."/>
        </authorList>
    </citation>
    <scope>NUCLEOTIDE SEQUENCE</scope>
    <source>
        <strain evidence="3">Male_cb2023</strain>
        <tissue evidence="3">Muscle</tissue>
    </source>
</reference>
<dbReference type="InterPro" id="IPR013783">
    <property type="entry name" value="Ig-like_fold"/>
</dbReference>
<dbReference type="InterPro" id="IPR050150">
    <property type="entry name" value="IgV_Light_Chain"/>
</dbReference>
<dbReference type="AlphaFoldDB" id="A0AAE0QPR8"/>
<feature type="domain" description="Ig-like" evidence="2">
    <location>
        <begin position="34"/>
        <end position="143"/>
    </location>
</feature>
<accession>A0AAE0QPR8</accession>
<dbReference type="PANTHER" id="PTHR23267">
    <property type="entry name" value="IMMUNOGLOBULIN LIGHT CHAIN"/>
    <property type="match status" value="1"/>
</dbReference>
<keyword evidence="1" id="KW-0732">Signal</keyword>